<dbReference type="STRING" id="151549.A0A4C1V6V5"/>
<evidence type="ECO:0000313" key="2">
    <source>
        <dbReference type="Proteomes" id="UP000299102"/>
    </source>
</evidence>
<evidence type="ECO:0000313" key="1">
    <source>
        <dbReference type="EMBL" id="GBP34379.1"/>
    </source>
</evidence>
<dbReference type="PANTHER" id="PTHR11439:SF463">
    <property type="entry name" value="REVERSE TRANSCRIPTASE TY1_COPIA-TYPE DOMAIN-CONTAINING PROTEIN"/>
    <property type="match status" value="1"/>
</dbReference>
<dbReference type="AlphaFoldDB" id="A0A4C1V6V5"/>
<name>A0A4C1V6V5_EUMVA</name>
<comment type="caution">
    <text evidence="1">The sequence shown here is derived from an EMBL/GenBank/DDBJ whole genome shotgun (WGS) entry which is preliminary data.</text>
</comment>
<proteinExistence type="predicted"/>
<dbReference type="Proteomes" id="UP000299102">
    <property type="component" value="Unassembled WGS sequence"/>
</dbReference>
<dbReference type="PANTHER" id="PTHR11439">
    <property type="entry name" value="GAG-POL-RELATED RETROTRANSPOSON"/>
    <property type="match status" value="1"/>
</dbReference>
<gene>
    <name evidence="1" type="primary">GIP</name>
    <name evidence="1" type="ORF">EVAR_7432_1</name>
</gene>
<keyword evidence="2" id="KW-1185">Reference proteome</keyword>
<reference evidence="1 2" key="1">
    <citation type="journal article" date="2019" name="Commun. Biol.">
        <title>The bagworm genome reveals a unique fibroin gene that provides high tensile strength.</title>
        <authorList>
            <person name="Kono N."/>
            <person name="Nakamura H."/>
            <person name="Ohtoshi R."/>
            <person name="Tomita M."/>
            <person name="Numata K."/>
            <person name="Arakawa K."/>
        </authorList>
    </citation>
    <scope>NUCLEOTIDE SEQUENCE [LARGE SCALE GENOMIC DNA]</scope>
</reference>
<dbReference type="OrthoDB" id="430476at2759"/>
<accession>A0A4C1V6V5</accession>
<dbReference type="CDD" id="cd09272">
    <property type="entry name" value="RNase_HI_RT_Ty1"/>
    <property type="match status" value="1"/>
</dbReference>
<organism evidence="1 2">
    <name type="scientific">Eumeta variegata</name>
    <name type="common">Bagworm moth</name>
    <name type="synonym">Eumeta japonica</name>
    <dbReference type="NCBI Taxonomy" id="151549"/>
    <lineage>
        <taxon>Eukaryota</taxon>
        <taxon>Metazoa</taxon>
        <taxon>Ecdysozoa</taxon>
        <taxon>Arthropoda</taxon>
        <taxon>Hexapoda</taxon>
        <taxon>Insecta</taxon>
        <taxon>Pterygota</taxon>
        <taxon>Neoptera</taxon>
        <taxon>Endopterygota</taxon>
        <taxon>Lepidoptera</taxon>
        <taxon>Glossata</taxon>
        <taxon>Ditrysia</taxon>
        <taxon>Tineoidea</taxon>
        <taxon>Psychidae</taxon>
        <taxon>Oiketicinae</taxon>
        <taxon>Eumeta</taxon>
    </lineage>
</organism>
<dbReference type="EMBL" id="BGZK01000287">
    <property type="protein sequence ID" value="GBP34379.1"/>
    <property type="molecule type" value="Genomic_DNA"/>
</dbReference>
<protein>
    <submittedName>
        <fullName evidence="1">Copia protein</fullName>
    </submittedName>
</protein>
<sequence length="114" mass="13087">MEAEYMALVTATQEAKWLRHLESELHKKLMDVPTVIYCDNQSAIKFAGNDSYCARSKHNNIRYHFHLEKVANKEITLSYIGTQNMVADILTKTIPHKKTDDCSTAMGLQLRRVC</sequence>